<protein>
    <submittedName>
        <fullName evidence="1">Uncharacterized protein</fullName>
    </submittedName>
</protein>
<proteinExistence type="predicted"/>
<dbReference type="EMBL" id="CZKA01000003">
    <property type="protein sequence ID" value="CUR53947.1"/>
    <property type="molecule type" value="Genomic_DNA"/>
</dbReference>
<gene>
    <name evidence="1" type="ORF">NOCA2110002</name>
</gene>
<name>A0A2P2BW20_9ZZZZ</name>
<dbReference type="AlphaFoldDB" id="A0A2P2BW20"/>
<sequence length="74" mass="7917">MQTIHPRERWVPGSSSTDFPVHGPGLGVAPAQIRVICWHGRLSGLGYGAGPPSGKLPDRMLGCRLRHPAHADSI</sequence>
<reference evidence="1" key="1">
    <citation type="submission" date="2015-08" db="EMBL/GenBank/DDBJ databases">
        <authorList>
            <person name="Babu N.S."/>
            <person name="Beckwith C.J."/>
            <person name="Beseler K.G."/>
            <person name="Brison A."/>
            <person name="Carone J.V."/>
            <person name="Caskin T.P."/>
            <person name="Diamond M."/>
            <person name="Durham M.E."/>
            <person name="Foxe J.M."/>
            <person name="Go M."/>
            <person name="Henderson B.A."/>
            <person name="Jones I.B."/>
            <person name="McGettigan J.A."/>
            <person name="Micheletti S.J."/>
            <person name="Nasrallah M.E."/>
            <person name="Ortiz D."/>
            <person name="Piller C.R."/>
            <person name="Privatt S.R."/>
            <person name="Schneider S.L."/>
            <person name="Sharp S."/>
            <person name="Smith T.C."/>
            <person name="Stanton J.D."/>
            <person name="Ullery H.E."/>
            <person name="Wilson R.J."/>
            <person name="Serrano M.G."/>
            <person name="Buck G."/>
            <person name="Lee V."/>
            <person name="Wang Y."/>
            <person name="Carvalho R."/>
            <person name="Voegtly L."/>
            <person name="Shi R."/>
            <person name="Duckworth R."/>
            <person name="Johnson A."/>
            <person name="Loviza R."/>
            <person name="Walstead R."/>
            <person name="Shah Z."/>
            <person name="Kiflezghi M."/>
            <person name="Wade K."/>
            <person name="Ball S.L."/>
            <person name="Bradley K.W."/>
            <person name="Asai D.J."/>
            <person name="Bowman C.A."/>
            <person name="Russell D.A."/>
            <person name="Pope W.H."/>
            <person name="Jacobs-Sera D."/>
            <person name="Hendrix R.W."/>
            <person name="Hatfull G.F."/>
        </authorList>
    </citation>
    <scope>NUCLEOTIDE SEQUENCE</scope>
</reference>
<organism evidence="1">
    <name type="scientific">metagenome</name>
    <dbReference type="NCBI Taxonomy" id="256318"/>
    <lineage>
        <taxon>unclassified sequences</taxon>
        <taxon>metagenomes</taxon>
    </lineage>
</organism>
<evidence type="ECO:0000313" key="1">
    <source>
        <dbReference type="EMBL" id="CUR53947.1"/>
    </source>
</evidence>
<accession>A0A2P2BW20</accession>